<evidence type="ECO:0000313" key="1">
    <source>
        <dbReference type="EMBL" id="QSF43410.1"/>
    </source>
</evidence>
<accession>A0ABX7L5M7</accession>
<evidence type="ECO:0008006" key="3">
    <source>
        <dbReference type="Google" id="ProtNLM"/>
    </source>
</evidence>
<gene>
    <name evidence="1" type="ORF">JRJ22_19285</name>
</gene>
<dbReference type="EMBL" id="CP070969">
    <property type="protein sequence ID" value="QSF43410.1"/>
    <property type="molecule type" value="Genomic_DNA"/>
</dbReference>
<keyword evidence="2" id="KW-1185">Reference proteome</keyword>
<sequence>MSIVHLPDNSLEIIADNHDLVKLIQQHMGFEVAQVVEELCKSADREKIRAEGDLISYECQLEENNDAFMELQRLLYKVEKELQAKRVNRNNIQNLVDRMELEIANQM</sequence>
<dbReference type="RefSeq" id="WP_206101043.1">
    <property type="nucleotide sequence ID" value="NZ_CP070969.1"/>
</dbReference>
<evidence type="ECO:0000313" key="2">
    <source>
        <dbReference type="Proteomes" id="UP000663452"/>
    </source>
</evidence>
<organism evidence="1 2">
    <name type="scientific">Paenibacillus tianjinensis</name>
    <dbReference type="NCBI Taxonomy" id="2810347"/>
    <lineage>
        <taxon>Bacteria</taxon>
        <taxon>Bacillati</taxon>
        <taxon>Bacillota</taxon>
        <taxon>Bacilli</taxon>
        <taxon>Bacillales</taxon>
        <taxon>Paenibacillaceae</taxon>
        <taxon>Paenibacillus</taxon>
    </lineage>
</organism>
<dbReference type="Proteomes" id="UP000663452">
    <property type="component" value="Chromosome"/>
</dbReference>
<reference evidence="1 2" key="1">
    <citation type="submission" date="2021-02" db="EMBL/GenBank/DDBJ databases">
        <title>Paenibacillus tianjinensis sp. nov.</title>
        <authorList>
            <person name="Liu H."/>
        </authorList>
    </citation>
    <scope>NUCLEOTIDE SEQUENCE [LARGE SCALE GENOMIC DNA]</scope>
    <source>
        <strain evidence="1 2">TB2019</strain>
    </source>
</reference>
<proteinExistence type="predicted"/>
<protein>
    <recommendedName>
        <fullName evidence="3">MerR, DNA binding</fullName>
    </recommendedName>
</protein>
<name>A0ABX7L5M7_9BACL</name>